<evidence type="ECO:0000256" key="4">
    <source>
        <dbReference type="ARBA" id="ARBA00022448"/>
    </source>
</evidence>
<comment type="subunit">
    <text evidence="3">Monomer.</text>
</comment>
<feature type="domain" description="MD-2-related lipid-recognition" evidence="7">
    <location>
        <begin position="192"/>
        <end position="313"/>
    </location>
</feature>
<dbReference type="OrthoDB" id="6409159at2759"/>
<name>A0A0G4J0A4_PLABS</name>
<dbReference type="InterPro" id="IPR014756">
    <property type="entry name" value="Ig_E-set"/>
</dbReference>
<evidence type="ECO:0000256" key="2">
    <source>
        <dbReference type="ARBA" id="ARBA00006370"/>
    </source>
</evidence>
<feature type="domain" description="MD-2-related lipid-recognition" evidence="7">
    <location>
        <begin position="63"/>
        <end position="181"/>
    </location>
</feature>
<organism evidence="8 9">
    <name type="scientific">Plasmodiophora brassicae</name>
    <name type="common">Clubroot disease agent</name>
    <dbReference type="NCBI Taxonomy" id="37360"/>
    <lineage>
        <taxon>Eukaryota</taxon>
        <taxon>Sar</taxon>
        <taxon>Rhizaria</taxon>
        <taxon>Endomyxa</taxon>
        <taxon>Phytomyxea</taxon>
        <taxon>Plasmodiophorida</taxon>
        <taxon>Plasmodiophoridae</taxon>
        <taxon>Plasmodiophora</taxon>
    </lineage>
</organism>
<dbReference type="InterPro" id="IPR003172">
    <property type="entry name" value="ML_dom"/>
</dbReference>
<dbReference type="PANTHER" id="PTHR11306">
    <property type="entry name" value="NIEMANN PICK TYPE C2 PROTEIN NPC2-RELATED"/>
    <property type="match status" value="1"/>
</dbReference>
<dbReference type="InterPro" id="IPR039670">
    <property type="entry name" value="NPC2-like"/>
</dbReference>
<evidence type="ECO:0000256" key="6">
    <source>
        <dbReference type="ARBA" id="ARBA00023055"/>
    </source>
</evidence>
<comment type="similarity">
    <text evidence="2">Belongs to the NPC2 family.</text>
</comment>
<evidence type="ECO:0000256" key="1">
    <source>
        <dbReference type="ARBA" id="ARBA00002053"/>
    </source>
</evidence>
<keyword evidence="5" id="KW-0732">Signal</keyword>
<sequence>MGGAPDVTSAVRSSAGSPFRLPSSLADFVVPVSGRSSMQHLVVVVVALVVAVAGTGVGDTVPYQYCSTRSADLVPDLQVSAKPFPPRRGHPLTVTATGTLNVPLRDGEYDILVHLDGAPVLTKRGHVCSLFPDGKCPANEGPTTVSKAIDIPSYTPPGRYDVMVKLFDPQSTVVFCVKFEYHMRFLSKDIPFGICDGKAVSPYVNTDDLDIRQEPDVPHPGSDVRFSVRAPLLKPVAGGQLALKVTYADMEVLHETDDICTLVAEDASCPLTDHLSLSKTITMPRYAPRGTYTATIKAIDVDGVEVACVVVDVRLKDAPIVLVEVSEGSAPVA</sequence>
<keyword evidence="4" id="KW-0813">Transport</keyword>
<evidence type="ECO:0000313" key="9">
    <source>
        <dbReference type="Proteomes" id="UP000039324"/>
    </source>
</evidence>
<dbReference type="GO" id="GO:0015918">
    <property type="term" value="P:sterol transport"/>
    <property type="evidence" value="ECO:0007669"/>
    <property type="project" value="InterPro"/>
</dbReference>
<comment type="function">
    <text evidence="1">Catalyzes the intermembrane transfer of phosphatidylglycerol and phosphatidylinositol.</text>
</comment>
<protein>
    <recommendedName>
        <fullName evidence="7">MD-2-related lipid-recognition domain-containing protein</fullName>
    </recommendedName>
</protein>
<dbReference type="SUPFAM" id="SSF81296">
    <property type="entry name" value="E set domains"/>
    <property type="match status" value="2"/>
</dbReference>
<keyword evidence="6" id="KW-0445">Lipid transport</keyword>
<evidence type="ECO:0000256" key="5">
    <source>
        <dbReference type="ARBA" id="ARBA00022729"/>
    </source>
</evidence>
<dbReference type="GO" id="GO:0032934">
    <property type="term" value="F:sterol binding"/>
    <property type="evidence" value="ECO:0007669"/>
    <property type="project" value="InterPro"/>
</dbReference>
<dbReference type="AlphaFoldDB" id="A0A0G4J0A4"/>
<dbReference type="Gene3D" id="2.60.40.770">
    <property type="match status" value="2"/>
</dbReference>
<evidence type="ECO:0000256" key="3">
    <source>
        <dbReference type="ARBA" id="ARBA00011245"/>
    </source>
</evidence>
<reference evidence="8 9" key="1">
    <citation type="submission" date="2015-02" db="EMBL/GenBank/DDBJ databases">
        <authorList>
            <person name="Chooi Y.-H."/>
        </authorList>
    </citation>
    <scope>NUCLEOTIDE SEQUENCE [LARGE SCALE GENOMIC DNA]</scope>
    <source>
        <strain evidence="8">E3</strain>
    </source>
</reference>
<dbReference type="EMBL" id="CDSF01000102">
    <property type="protein sequence ID" value="CEP00764.1"/>
    <property type="molecule type" value="Genomic_DNA"/>
</dbReference>
<dbReference type="Proteomes" id="UP000039324">
    <property type="component" value="Unassembled WGS sequence"/>
</dbReference>
<gene>
    <name evidence="8" type="ORF">PBRA_008076</name>
</gene>
<evidence type="ECO:0000259" key="7">
    <source>
        <dbReference type="SMART" id="SM00737"/>
    </source>
</evidence>
<dbReference type="Pfam" id="PF02221">
    <property type="entry name" value="E1_DerP2_DerF2"/>
    <property type="match status" value="2"/>
</dbReference>
<proteinExistence type="inferred from homology"/>
<keyword evidence="9" id="KW-1185">Reference proteome</keyword>
<dbReference type="SMART" id="SM00737">
    <property type="entry name" value="ML"/>
    <property type="match status" value="2"/>
</dbReference>
<evidence type="ECO:0000313" key="8">
    <source>
        <dbReference type="EMBL" id="CEP00764.1"/>
    </source>
</evidence>
<accession>A0A0G4J0A4</accession>
<dbReference type="STRING" id="37360.A0A0G4J0A4"/>
<dbReference type="PANTHER" id="PTHR11306:SF0">
    <property type="entry name" value="PHOSPHATIDYLGLYCEROL_PHOSPHATIDYLINOSITOL TRANSFER PROTEIN"/>
    <property type="match status" value="1"/>
</dbReference>